<evidence type="ECO:0000313" key="2">
    <source>
        <dbReference type="Proteomes" id="UP000605970"/>
    </source>
</evidence>
<evidence type="ECO:0000313" key="1">
    <source>
        <dbReference type="EMBL" id="KAF7624696.1"/>
    </source>
</evidence>
<feature type="non-terminal residue" evidence="1">
    <location>
        <position position="268"/>
    </location>
</feature>
<gene>
    <name evidence="1" type="ORF">Mgra_00010024</name>
</gene>
<protein>
    <submittedName>
        <fullName evidence="1">F-box domain-containing protein</fullName>
    </submittedName>
</protein>
<dbReference type="EMBL" id="JABEBT010000209">
    <property type="protein sequence ID" value="KAF7624696.1"/>
    <property type="molecule type" value="Genomic_DNA"/>
</dbReference>
<comment type="caution">
    <text evidence="1">The sequence shown here is derived from an EMBL/GenBank/DDBJ whole genome shotgun (WGS) entry which is preliminary data.</text>
</comment>
<organism evidence="1 2">
    <name type="scientific">Meloidogyne graminicola</name>
    <dbReference type="NCBI Taxonomy" id="189291"/>
    <lineage>
        <taxon>Eukaryota</taxon>
        <taxon>Metazoa</taxon>
        <taxon>Ecdysozoa</taxon>
        <taxon>Nematoda</taxon>
        <taxon>Chromadorea</taxon>
        <taxon>Rhabditida</taxon>
        <taxon>Tylenchina</taxon>
        <taxon>Tylenchomorpha</taxon>
        <taxon>Tylenchoidea</taxon>
        <taxon>Meloidogynidae</taxon>
        <taxon>Meloidogyninae</taxon>
        <taxon>Meloidogyne</taxon>
    </lineage>
</organism>
<name>A0A8S9Z8L5_9BILA</name>
<accession>A0A8S9Z8L5</accession>
<dbReference type="Proteomes" id="UP000605970">
    <property type="component" value="Unassembled WGS sequence"/>
</dbReference>
<dbReference type="OrthoDB" id="5902905at2759"/>
<reference evidence="1" key="1">
    <citation type="journal article" date="2020" name="Ecol. Evol.">
        <title>Genome structure and content of the rice root-knot nematode (Meloidogyne graminicola).</title>
        <authorList>
            <person name="Phan N.T."/>
            <person name="Danchin E.G.J."/>
            <person name="Klopp C."/>
            <person name="Perfus-Barbeoch L."/>
            <person name="Kozlowski D.K."/>
            <person name="Koutsovoulos G.D."/>
            <person name="Lopez-Roques C."/>
            <person name="Bouchez O."/>
            <person name="Zahm M."/>
            <person name="Besnard G."/>
            <person name="Bellafiore S."/>
        </authorList>
    </citation>
    <scope>NUCLEOTIDE SEQUENCE</scope>
    <source>
        <strain evidence="1">VN-18</strain>
    </source>
</reference>
<feature type="non-terminal residue" evidence="1">
    <location>
        <position position="1"/>
    </location>
</feature>
<sequence>QNKWILALKEFDDIHTIHNEDYTYVIDPIPDVVYEPIDNEVLVKWQYSINKKIPLFSFVNPWEYPEGCIVSLTSLNKKHLDLTLPNYRKNIEEMKIVRFWLEQLFRCSFKRCSFTSAIFNPEMIKLLFQNNKNIPLKFNIQEYYDIFFHDLSDKNNCRLESMCDHLFISKGILLNFYFIKNIEEQNNILLKVLLNLGNFLNLYNLIIKFIKMSEDCSKMVPNITFGECGLHSLRSLNLNMKIKPDKIEMNGENKIALCEYKNNFNPKI</sequence>
<keyword evidence="2" id="KW-1185">Reference proteome</keyword>
<dbReference type="AlphaFoldDB" id="A0A8S9Z8L5"/>
<proteinExistence type="predicted"/>